<keyword evidence="2" id="KW-1185">Reference proteome</keyword>
<dbReference type="EMBL" id="JAGYPJ010000001">
    <property type="protein sequence ID" value="MBS4201072.1"/>
    <property type="molecule type" value="Genomic_DNA"/>
</dbReference>
<proteinExistence type="predicted"/>
<protein>
    <submittedName>
        <fullName evidence="1">Uncharacterized protein</fullName>
    </submittedName>
</protein>
<evidence type="ECO:0000313" key="2">
    <source>
        <dbReference type="Proteomes" id="UP000682713"/>
    </source>
</evidence>
<reference evidence="1 2" key="1">
    <citation type="submission" date="2021-05" db="EMBL/GenBank/DDBJ databases">
        <title>Novel Bacillus species.</title>
        <authorList>
            <person name="Liu G."/>
        </authorList>
    </citation>
    <scope>NUCLEOTIDE SEQUENCE [LARGE SCALE GENOMIC DNA]</scope>
    <source>
        <strain evidence="1 2">FJAT-49732</strain>
    </source>
</reference>
<gene>
    <name evidence="1" type="ORF">KHA93_15645</name>
</gene>
<evidence type="ECO:0000313" key="1">
    <source>
        <dbReference type="EMBL" id="MBS4201072.1"/>
    </source>
</evidence>
<dbReference type="Proteomes" id="UP000682713">
    <property type="component" value="Unassembled WGS sequence"/>
</dbReference>
<sequence length="52" mass="6436">MNNIYVEEKLIKYKERERQRIADQAWMFTAKKKEFPFKETLFLLIKIVTLNK</sequence>
<dbReference type="AlphaFoldDB" id="A0A942TQJ7"/>
<comment type="caution">
    <text evidence="1">The sequence shown here is derived from an EMBL/GenBank/DDBJ whole genome shotgun (WGS) entry which is preliminary data.</text>
</comment>
<organism evidence="1 2">
    <name type="scientific">Lederbergia citrisecunda</name>
    <dbReference type="NCBI Taxonomy" id="2833583"/>
    <lineage>
        <taxon>Bacteria</taxon>
        <taxon>Bacillati</taxon>
        <taxon>Bacillota</taxon>
        <taxon>Bacilli</taxon>
        <taxon>Bacillales</taxon>
        <taxon>Bacillaceae</taxon>
        <taxon>Lederbergia</taxon>
    </lineage>
</organism>
<dbReference type="RefSeq" id="WP_213111591.1">
    <property type="nucleotide sequence ID" value="NZ_JAGYPJ010000001.1"/>
</dbReference>
<accession>A0A942TQJ7</accession>
<name>A0A942TQJ7_9BACI</name>